<sequence length="88" mass="9790">MGKVSLLEWLVQGYLENSFGEAIHLILINSSLEMLRNLFLSFPKGNRGGRRSTVDELCRSSFESDCRSAAGSWCRSMSDFLKQKGLGG</sequence>
<proteinExistence type="predicted"/>
<evidence type="ECO:0000313" key="2">
    <source>
        <dbReference type="Proteomes" id="UP000712600"/>
    </source>
</evidence>
<protein>
    <submittedName>
        <fullName evidence="1">Uncharacterized protein</fullName>
    </submittedName>
</protein>
<gene>
    <name evidence="1" type="ORF">F2Q69_00006843</name>
</gene>
<accession>A0A8S9P3P7</accession>
<dbReference type="EMBL" id="QGKX02001521">
    <property type="protein sequence ID" value="KAF3510229.1"/>
    <property type="molecule type" value="Genomic_DNA"/>
</dbReference>
<evidence type="ECO:0000313" key="1">
    <source>
        <dbReference type="EMBL" id="KAF3510229.1"/>
    </source>
</evidence>
<organism evidence="1 2">
    <name type="scientific">Brassica cretica</name>
    <name type="common">Mustard</name>
    <dbReference type="NCBI Taxonomy" id="69181"/>
    <lineage>
        <taxon>Eukaryota</taxon>
        <taxon>Viridiplantae</taxon>
        <taxon>Streptophyta</taxon>
        <taxon>Embryophyta</taxon>
        <taxon>Tracheophyta</taxon>
        <taxon>Spermatophyta</taxon>
        <taxon>Magnoliopsida</taxon>
        <taxon>eudicotyledons</taxon>
        <taxon>Gunneridae</taxon>
        <taxon>Pentapetalae</taxon>
        <taxon>rosids</taxon>
        <taxon>malvids</taxon>
        <taxon>Brassicales</taxon>
        <taxon>Brassicaceae</taxon>
        <taxon>Brassiceae</taxon>
        <taxon>Brassica</taxon>
    </lineage>
</organism>
<comment type="caution">
    <text evidence="1">The sequence shown here is derived from an EMBL/GenBank/DDBJ whole genome shotgun (WGS) entry which is preliminary data.</text>
</comment>
<dbReference type="AlphaFoldDB" id="A0A8S9P3P7"/>
<reference evidence="1" key="1">
    <citation type="submission" date="2019-12" db="EMBL/GenBank/DDBJ databases">
        <title>Genome sequencing and annotation of Brassica cretica.</title>
        <authorList>
            <person name="Studholme D.J."/>
            <person name="Sarris P."/>
        </authorList>
    </citation>
    <scope>NUCLEOTIDE SEQUENCE</scope>
    <source>
        <strain evidence="1">PFS-109/04</strain>
        <tissue evidence="1">Leaf</tissue>
    </source>
</reference>
<name>A0A8S9P3P7_BRACR</name>
<dbReference type="Proteomes" id="UP000712600">
    <property type="component" value="Unassembled WGS sequence"/>
</dbReference>